<dbReference type="Pfam" id="PF00646">
    <property type="entry name" value="F-box"/>
    <property type="match status" value="1"/>
</dbReference>
<keyword evidence="3" id="KW-1185">Reference proteome</keyword>
<dbReference type="InterPro" id="IPR036047">
    <property type="entry name" value="F-box-like_dom_sf"/>
</dbReference>
<accession>A0AAN8RRF4</accession>
<reference evidence="2 3" key="1">
    <citation type="submission" date="2019-10" db="EMBL/GenBank/DDBJ databases">
        <authorList>
            <person name="Palmer J.M."/>
        </authorList>
    </citation>
    <scope>NUCLEOTIDE SEQUENCE [LARGE SCALE GENOMIC DNA]</scope>
    <source>
        <strain evidence="2 3">TWF506</strain>
    </source>
</reference>
<evidence type="ECO:0000313" key="2">
    <source>
        <dbReference type="EMBL" id="KAK6502602.1"/>
    </source>
</evidence>
<organism evidence="2 3">
    <name type="scientific">Arthrobotrys conoides</name>
    <dbReference type="NCBI Taxonomy" id="74498"/>
    <lineage>
        <taxon>Eukaryota</taxon>
        <taxon>Fungi</taxon>
        <taxon>Dikarya</taxon>
        <taxon>Ascomycota</taxon>
        <taxon>Pezizomycotina</taxon>
        <taxon>Orbiliomycetes</taxon>
        <taxon>Orbiliales</taxon>
        <taxon>Orbiliaceae</taxon>
        <taxon>Arthrobotrys</taxon>
    </lineage>
</organism>
<evidence type="ECO:0000313" key="3">
    <source>
        <dbReference type="Proteomes" id="UP001307849"/>
    </source>
</evidence>
<protein>
    <recommendedName>
        <fullName evidence="1">F-box domain-containing protein</fullName>
    </recommendedName>
</protein>
<dbReference type="InterPro" id="IPR001810">
    <property type="entry name" value="F-box_dom"/>
</dbReference>
<name>A0AAN8RRF4_9PEZI</name>
<dbReference type="SUPFAM" id="SSF81383">
    <property type="entry name" value="F-box domain"/>
    <property type="match status" value="1"/>
</dbReference>
<dbReference type="AlphaFoldDB" id="A0AAN8RRF4"/>
<comment type="caution">
    <text evidence="2">The sequence shown here is derived from an EMBL/GenBank/DDBJ whole genome shotgun (WGS) entry which is preliminary data.</text>
</comment>
<dbReference type="Proteomes" id="UP001307849">
    <property type="component" value="Unassembled WGS sequence"/>
</dbReference>
<proteinExistence type="predicted"/>
<dbReference type="SUPFAM" id="SSF52047">
    <property type="entry name" value="RNI-like"/>
    <property type="match status" value="1"/>
</dbReference>
<feature type="domain" description="F-box" evidence="1">
    <location>
        <begin position="1"/>
        <end position="50"/>
    </location>
</feature>
<sequence length="475" mass="53793">MASLHSLPPELVDEIVNHLDEDEHLALRLTCKDLNFKTHEAHLESKYRMRRVFFVPAGLDNILKISRHPSGVNKRVKHIIFSGTSPYYQAHVTHMRHSPLPTIATESTDSVLSKLELVAHSDLLELQEINRPESGEDTSTLTLAFMNLPGLQSITFQTQLEKPHLSRSEINLFYPSLGLKPGTLIPRDLANIVNNKFERHWGLKNCWHKVMSAAVTAGVNSITSIQNTQVWDESGRDIPLNYFLPAQPRRLTRLRALFTNLRVLDLGLGSYGSSNTTSLKRVTPWLEAVGTRLEVLKLRLVKISQGIATARAINILTLPMLSFLKTIVLKNFSFEVENFKAAIYKCQDTLIDLKISNCDFRDNKDDWFAIFHVLRDRVKGLRSFTLEGWTGSWDVGDEDAPDYVLPDYLSIEGLWALESTECMVRLDFVDASSIIVSRRINQELHAHGGADGFWDSITDGLWKAEARVAATRRRV</sequence>
<gene>
    <name evidence="2" type="ORF">TWF506_003182</name>
</gene>
<dbReference type="EMBL" id="JAVHJM010000011">
    <property type="protein sequence ID" value="KAK6502602.1"/>
    <property type="molecule type" value="Genomic_DNA"/>
</dbReference>
<evidence type="ECO:0000259" key="1">
    <source>
        <dbReference type="PROSITE" id="PS50181"/>
    </source>
</evidence>
<dbReference type="PROSITE" id="PS50181">
    <property type="entry name" value="FBOX"/>
    <property type="match status" value="1"/>
</dbReference>